<dbReference type="Gene3D" id="1.10.287.1260">
    <property type="match status" value="1"/>
</dbReference>
<dbReference type="Gene3D" id="3.30.70.100">
    <property type="match status" value="1"/>
</dbReference>
<feature type="transmembrane region" description="Helical" evidence="7">
    <location>
        <begin position="161"/>
        <end position="181"/>
    </location>
</feature>
<evidence type="ECO:0000256" key="7">
    <source>
        <dbReference type="SAM" id="Phobius"/>
    </source>
</evidence>
<gene>
    <name evidence="11" type="ORF">J4224_04010</name>
</gene>
<dbReference type="Pfam" id="PF00924">
    <property type="entry name" value="MS_channel_2nd"/>
    <property type="match status" value="1"/>
</dbReference>
<dbReference type="PANTHER" id="PTHR30566:SF5">
    <property type="entry name" value="MECHANOSENSITIVE ION CHANNEL PROTEIN 1, MITOCHONDRIAL-RELATED"/>
    <property type="match status" value="1"/>
</dbReference>
<dbReference type="GO" id="GO:0005886">
    <property type="term" value="C:plasma membrane"/>
    <property type="evidence" value="ECO:0007669"/>
    <property type="project" value="UniProtKB-SubCell"/>
</dbReference>
<evidence type="ECO:0000256" key="4">
    <source>
        <dbReference type="ARBA" id="ARBA00022692"/>
    </source>
</evidence>
<evidence type="ECO:0000256" key="6">
    <source>
        <dbReference type="ARBA" id="ARBA00023136"/>
    </source>
</evidence>
<reference evidence="11" key="2">
    <citation type="submission" date="2021-05" db="EMBL/GenBank/DDBJ databases">
        <title>Protein family content uncovers lineage relationships and bacterial pathway maintenance mechanisms in DPANN archaea.</title>
        <authorList>
            <person name="Castelle C.J."/>
            <person name="Meheust R."/>
            <person name="Jaffe A.L."/>
            <person name="Seitz K."/>
            <person name="Gong X."/>
            <person name="Baker B.J."/>
            <person name="Banfield J.F."/>
        </authorList>
    </citation>
    <scope>NUCLEOTIDE SEQUENCE</scope>
    <source>
        <strain evidence="11">RIFCSPHIGHO2_01_FULL_GW2011_AR10_43_9</strain>
    </source>
</reference>
<dbReference type="PANTHER" id="PTHR30566">
    <property type="entry name" value="YNAI-RELATED MECHANOSENSITIVE ION CHANNEL"/>
    <property type="match status" value="1"/>
</dbReference>
<keyword evidence="4 7" id="KW-0812">Transmembrane</keyword>
<comment type="caution">
    <text evidence="11">The sequence shown here is derived from an EMBL/GenBank/DDBJ whole genome shotgun (WGS) entry which is preliminary data.</text>
</comment>
<evidence type="ECO:0000313" key="11">
    <source>
        <dbReference type="EMBL" id="MBS3059559.1"/>
    </source>
</evidence>
<feature type="domain" description="Mechanosensitive ion channel transmembrane helices 2/3" evidence="10">
    <location>
        <begin position="141"/>
        <end position="182"/>
    </location>
</feature>
<sequence>MAEDIFAATFFGSTLYQYGLFFLSLLVALVTGKIAAFLIARYGKKLTEKTKTKFDDMVIEAALVPIQFLFFIAGLFIGFNFLSVDAGFSQSFANIIGTLVLVDIAWFMVRIVDGLIKHFVVPLTEKTESKLDDQLVPILSKVSKITIVILAIIIILDNFGYDILAILAGLGIAGLAVAFAAQQTIAEIFGGLNIFVSKPFLIGDTIEAAGITGTVEQVGLRHTQVRDFDGRINVIPNSKVSNDVIKNWTTEPARRIKMNLGLVYGTPSKKIEQAIQIVESIIKQNPNTDKTIRVGFNEFKDSSLNIRVVYYIKSKDFAVILKMQNDINLEIKS</sequence>
<name>A0A8T4L215_9ARCH</name>
<proteinExistence type="inferred from homology"/>
<reference evidence="11" key="1">
    <citation type="submission" date="2021-03" db="EMBL/GenBank/DDBJ databases">
        <authorList>
            <person name="Jaffe A."/>
        </authorList>
    </citation>
    <scope>NUCLEOTIDE SEQUENCE</scope>
    <source>
        <strain evidence="11">RIFCSPHIGHO2_01_FULL_GW2011_AR10_43_9</strain>
    </source>
</reference>
<feature type="transmembrane region" description="Helical" evidence="7">
    <location>
        <begin position="61"/>
        <end position="82"/>
    </location>
</feature>
<evidence type="ECO:0000259" key="10">
    <source>
        <dbReference type="Pfam" id="PF21088"/>
    </source>
</evidence>
<organism evidence="11 12">
    <name type="scientific">Candidatus Iainarchaeum sp</name>
    <dbReference type="NCBI Taxonomy" id="3101447"/>
    <lineage>
        <taxon>Archaea</taxon>
        <taxon>Candidatus Iainarchaeota</taxon>
        <taxon>Candidatus Iainarchaeia</taxon>
        <taxon>Candidatus Iainarchaeales</taxon>
        <taxon>Candidatus Iainarchaeaceae</taxon>
        <taxon>Candidatus Iainarchaeum</taxon>
    </lineage>
</organism>
<accession>A0A8T4L215</accession>
<keyword evidence="5 7" id="KW-1133">Transmembrane helix</keyword>
<feature type="domain" description="Mechanosensitive ion channel MscS" evidence="8">
    <location>
        <begin position="184"/>
        <end position="249"/>
    </location>
</feature>
<evidence type="ECO:0000256" key="5">
    <source>
        <dbReference type="ARBA" id="ARBA00022989"/>
    </source>
</evidence>
<dbReference type="SUPFAM" id="SSF82861">
    <property type="entry name" value="Mechanosensitive channel protein MscS (YggB), transmembrane region"/>
    <property type="match status" value="1"/>
</dbReference>
<dbReference type="Pfam" id="PF21088">
    <property type="entry name" value="MS_channel_1st"/>
    <property type="match status" value="1"/>
</dbReference>
<keyword evidence="3" id="KW-1003">Cell membrane</keyword>
<evidence type="ECO:0000256" key="2">
    <source>
        <dbReference type="ARBA" id="ARBA00008017"/>
    </source>
</evidence>
<feature type="transmembrane region" description="Helical" evidence="7">
    <location>
        <begin position="88"/>
        <end position="109"/>
    </location>
</feature>
<dbReference type="AlphaFoldDB" id="A0A8T4L215"/>
<dbReference type="SUPFAM" id="SSF50182">
    <property type="entry name" value="Sm-like ribonucleoproteins"/>
    <property type="match status" value="1"/>
</dbReference>
<dbReference type="EMBL" id="JAGVWF010000057">
    <property type="protein sequence ID" value="MBS3059559.1"/>
    <property type="molecule type" value="Genomic_DNA"/>
</dbReference>
<dbReference type="InterPro" id="IPR006685">
    <property type="entry name" value="MscS_channel_2nd"/>
</dbReference>
<evidence type="ECO:0000256" key="3">
    <source>
        <dbReference type="ARBA" id="ARBA00022475"/>
    </source>
</evidence>
<comment type="subcellular location">
    <subcellularLocation>
        <location evidence="1">Cell membrane</location>
        <topology evidence="1">Multi-pass membrane protein</topology>
    </subcellularLocation>
</comment>
<evidence type="ECO:0000259" key="9">
    <source>
        <dbReference type="Pfam" id="PF21082"/>
    </source>
</evidence>
<protein>
    <submittedName>
        <fullName evidence="11">Mechanosensitive ion channel family protein</fullName>
    </submittedName>
</protein>
<dbReference type="SUPFAM" id="SSF82689">
    <property type="entry name" value="Mechanosensitive channel protein MscS (YggB), C-terminal domain"/>
    <property type="match status" value="1"/>
</dbReference>
<dbReference type="Pfam" id="PF21082">
    <property type="entry name" value="MS_channel_3rd"/>
    <property type="match status" value="1"/>
</dbReference>
<dbReference type="InterPro" id="IPR049278">
    <property type="entry name" value="MS_channel_C"/>
</dbReference>
<dbReference type="Proteomes" id="UP000683213">
    <property type="component" value="Unassembled WGS sequence"/>
</dbReference>
<dbReference type="InterPro" id="IPR011014">
    <property type="entry name" value="MscS_channel_TM-2"/>
</dbReference>
<evidence type="ECO:0000313" key="12">
    <source>
        <dbReference type="Proteomes" id="UP000683213"/>
    </source>
</evidence>
<evidence type="ECO:0000259" key="8">
    <source>
        <dbReference type="Pfam" id="PF00924"/>
    </source>
</evidence>
<feature type="transmembrane region" description="Helical" evidence="7">
    <location>
        <begin position="20"/>
        <end position="40"/>
    </location>
</feature>
<dbReference type="Gene3D" id="2.30.30.60">
    <property type="match status" value="1"/>
</dbReference>
<comment type="similarity">
    <text evidence="2">Belongs to the MscS (TC 1.A.23) family.</text>
</comment>
<dbReference type="InterPro" id="IPR049142">
    <property type="entry name" value="MS_channel_1st"/>
</dbReference>
<dbReference type="InterPro" id="IPR011066">
    <property type="entry name" value="MscS_channel_C_sf"/>
</dbReference>
<dbReference type="InterPro" id="IPR023408">
    <property type="entry name" value="MscS_beta-dom_sf"/>
</dbReference>
<feature type="domain" description="Mechanosensitive ion channel MscS C-terminal" evidence="9">
    <location>
        <begin position="256"/>
        <end position="332"/>
    </location>
</feature>
<feature type="transmembrane region" description="Helical" evidence="7">
    <location>
        <begin position="135"/>
        <end position="155"/>
    </location>
</feature>
<evidence type="ECO:0000256" key="1">
    <source>
        <dbReference type="ARBA" id="ARBA00004651"/>
    </source>
</evidence>
<keyword evidence="6 7" id="KW-0472">Membrane</keyword>
<dbReference type="InterPro" id="IPR010920">
    <property type="entry name" value="LSM_dom_sf"/>
</dbReference>
<dbReference type="GO" id="GO:0055085">
    <property type="term" value="P:transmembrane transport"/>
    <property type="evidence" value="ECO:0007669"/>
    <property type="project" value="InterPro"/>
</dbReference>